<dbReference type="PANTHER" id="PTHR12463:SF1">
    <property type="entry name" value="2-OXOGLUTARATE AND FE-DEPENDENT OXYGENASE FAMILY PROTEIN"/>
    <property type="match status" value="1"/>
</dbReference>
<dbReference type="Gene3D" id="2.60.120.590">
    <property type="entry name" value="Alpha-ketoglutarate-dependent dioxygenase AlkB-like"/>
    <property type="match status" value="1"/>
</dbReference>
<dbReference type="GO" id="GO:0070988">
    <property type="term" value="P:demethylation"/>
    <property type="evidence" value="ECO:0007669"/>
    <property type="project" value="InterPro"/>
</dbReference>
<dbReference type="GeneID" id="92377473"/>
<accession>A0A1G4IHP0</accession>
<dbReference type="InterPro" id="IPR037151">
    <property type="entry name" value="AlkB-like_sf"/>
</dbReference>
<dbReference type="InterPro" id="IPR032857">
    <property type="entry name" value="ALKBH4"/>
</dbReference>
<proteinExistence type="predicted"/>
<dbReference type="InterPro" id="IPR005123">
    <property type="entry name" value="Oxoglu/Fe-dep_dioxygenase_dom"/>
</dbReference>
<reference evidence="2" key="1">
    <citation type="submission" date="2016-09" db="EMBL/GenBank/DDBJ databases">
        <authorList>
            <person name="Hebert L."/>
            <person name="Moumen B."/>
        </authorList>
    </citation>
    <scope>NUCLEOTIDE SEQUENCE [LARGE SCALE GENOMIC DNA]</scope>
    <source>
        <strain evidence="2">OVI</strain>
    </source>
</reference>
<feature type="domain" description="Fe2OG dioxygenase" evidence="1">
    <location>
        <begin position="321"/>
        <end position="436"/>
    </location>
</feature>
<dbReference type="Proteomes" id="UP000195570">
    <property type="component" value="Unassembled WGS sequence"/>
</dbReference>
<organism evidence="2 3">
    <name type="scientific">Trypanosoma equiperdum</name>
    <dbReference type="NCBI Taxonomy" id="5694"/>
    <lineage>
        <taxon>Eukaryota</taxon>
        <taxon>Discoba</taxon>
        <taxon>Euglenozoa</taxon>
        <taxon>Kinetoplastea</taxon>
        <taxon>Metakinetoplastina</taxon>
        <taxon>Trypanosomatida</taxon>
        <taxon>Trypanosomatidae</taxon>
        <taxon>Trypanosoma</taxon>
    </lineage>
</organism>
<dbReference type="GO" id="GO:0016491">
    <property type="term" value="F:oxidoreductase activity"/>
    <property type="evidence" value="ECO:0007669"/>
    <property type="project" value="TreeGrafter"/>
</dbReference>
<dbReference type="GO" id="GO:0032451">
    <property type="term" value="F:demethylase activity"/>
    <property type="evidence" value="ECO:0007669"/>
    <property type="project" value="TreeGrafter"/>
</dbReference>
<gene>
    <name evidence="2" type="ORF">TEOVI_000353300</name>
</gene>
<dbReference type="PANTHER" id="PTHR12463">
    <property type="entry name" value="OXYGENASE-RELATED"/>
    <property type="match status" value="1"/>
</dbReference>
<evidence type="ECO:0000313" key="3">
    <source>
        <dbReference type="Proteomes" id="UP000195570"/>
    </source>
</evidence>
<name>A0A1G4IHP0_TRYEQ</name>
<comment type="caution">
    <text evidence="2">The sequence shown here is derived from an EMBL/GenBank/DDBJ whole genome shotgun (WGS) entry which is preliminary data.</text>
</comment>
<dbReference type="PROSITE" id="PS51471">
    <property type="entry name" value="FE2OG_OXY"/>
    <property type="match status" value="1"/>
</dbReference>
<dbReference type="AlphaFoldDB" id="A0A1G4IHP0"/>
<dbReference type="VEuPathDB" id="TriTrypDB:TEOVI_000353300"/>
<dbReference type="SUPFAM" id="SSF51197">
    <property type="entry name" value="Clavaminate synthase-like"/>
    <property type="match status" value="1"/>
</dbReference>
<evidence type="ECO:0000313" key="2">
    <source>
        <dbReference type="EMBL" id="SCU71951.1"/>
    </source>
</evidence>
<keyword evidence="3" id="KW-1185">Reference proteome</keyword>
<dbReference type="InterPro" id="IPR027450">
    <property type="entry name" value="AlkB-like"/>
</dbReference>
<dbReference type="Pfam" id="PF13532">
    <property type="entry name" value="2OG-FeII_Oxy_2"/>
    <property type="match status" value="1"/>
</dbReference>
<dbReference type="RefSeq" id="XP_067082524.1">
    <property type="nucleotide sequence ID" value="XM_067226423.1"/>
</dbReference>
<dbReference type="EMBL" id="CZPT02001763">
    <property type="protein sequence ID" value="SCU71951.1"/>
    <property type="molecule type" value="Genomic_DNA"/>
</dbReference>
<sequence>METHNTEPLGDFAKIRSRCHRYLLAVATHLSPIEKYVVAPGSYKNLGLIAINCGVQTGSGPFYLRQQLIAHTALSDASIELFYSSKFPFTLICGDTSFGDGLKPLKTRLIEVATTNGGPTAYVYAIPVPHEMLWKGGLLPSSGMSLLYLLCCKGDAVLHTLRRVFQPPTIGVGRVCDDPLQPSITGLLSMEEVGSGTSFTSDTAHTSYFYKGAKVRCVECVAVSEIPGLYIVSDFITHSEHNAIWNELNGDAASHFEVEHLARRDVAHFNRRFYYGINRVGAEGVQVNSRPAFYDWMAQRLCNTDSEVKIHNYPMKEHPEYFDQLTVNYYNYDDPKSKLVPGIARHVDSHDAFGDYIAIVSLGSHTVIEFSRYNRPPDVFAPLGVLVKPCSLLLLTGEARYCWTHCIVEKREDVLNDQLPPLQRGNRLSLTWRCGRDTPHARESCLCPSLCDGT</sequence>
<evidence type="ECO:0000259" key="1">
    <source>
        <dbReference type="PROSITE" id="PS51471"/>
    </source>
</evidence>
<protein>
    <submittedName>
        <fullName evidence="2">2OG-Fe(II) oxygenase superfamily, putative</fullName>
    </submittedName>
</protein>